<dbReference type="STRING" id="1890683.A0A427YFY3"/>
<sequence>MTKNPPLDEPEDPTPSHSPIPADETTSYRTSPPPHPLPLAITDEPAQPEPSQPSQRNPQSDEAEAGGVEVHSLDLGDGNVVKLDKLGPMIINSDGTLSRIPNWHELHPIERERTVRLLVKKRNLVRLQKLAENNGQGDEAGEERLTALEEAEHRR</sequence>
<reference evidence="2 3" key="1">
    <citation type="submission" date="2018-11" db="EMBL/GenBank/DDBJ databases">
        <title>Genome sequence of Saitozyma podzolica DSM 27192.</title>
        <authorList>
            <person name="Aliyu H."/>
            <person name="Gorte O."/>
            <person name="Ochsenreither K."/>
        </authorList>
    </citation>
    <scope>NUCLEOTIDE SEQUENCE [LARGE SCALE GENOMIC DNA]</scope>
    <source>
        <strain evidence="2 3">DSM 27192</strain>
    </source>
</reference>
<dbReference type="PANTHER" id="PTHR39474">
    <property type="entry name" value="UNNAMED PRODUCT"/>
    <property type="match status" value="1"/>
</dbReference>
<comment type="caution">
    <text evidence="2">The sequence shown here is derived from an EMBL/GenBank/DDBJ whole genome shotgun (WGS) entry which is preliminary data.</text>
</comment>
<evidence type="ECO:0000313" key="2">
    <source>
        <dbReference type="EMBL" id="RSH90081.1"/>
    </source>
</evidence>
<proteinExistence type="predicted"/>
<dbReference type="Proteomes" id="UP000279259">
    <property type="component" value="Unassembled WGS sequence"/>
</dbReference>
<evidence type="ECO:0000313" key="3">
    <source>
        <dbReference type="Proteomes" id="UP000279259"/>
    </source>
</evidence>
<evidence type="ECO:0000256" key="1">
    <source>
        <dbReference type="SAM" id="MobiDB-lite"/>
    </source>
</evidence>
<name>A0A427YFY3_9TREE</name>
<dbReference type="EMBL" id="RSCD01000011">
    <property type="protein sequence ID" value="RSH90081.1"/>
    <property type="molecule type" value="Genomic_DNA"/>
</dbReference>
<organism evidence="2 3">
    <name type="scientific">Saitozyma podzolica</name>
    <dbReference type="NCBI Taxonomy" id="1890683"/>
    <lineage>
        <taxon>Eukaryota</taxon>
        <taxon>Fungi</taxon>
        <taxon>Dikarya</taxon>
        <taxon>Basidiomycota</taxon>
        <taxon>Agaricomycotina</taxon>
        <taxon>Tremellomycetes</taxon>
        <taxon>Tremellales</taxon>
        <taxon>Trimorphomycetaceae</taxon>
        <taxon>Saitozyma</taxon>
    </lineage>
</organism>
<dbReference type="OrthoDB" id="4590138at2759"/>
<keyword evidence="3" id="KW-1185">Reference proteome</keyword>
<dbReference type="AlphaFoldDB" id="A0A427YFY3"/>
<gene>
    <name evidence="2" type="ORF">EHS25_001414</name>
</gene>
<protein>
    <submittedName>
        <fullName evidence="2">Uncharacterized protein</fullName>
    </submittedName>
</protein>
<accession>A0A427YFY3</accession>
<feature type="region of interest" description="Disordered" evidence="1">
    <location>
        <begin position="134"/>
        <end position="155"/>
    </location>
</feature>
<feature type="compositionally biased region" description="Basic and acidic residues" evidence="1">
    <location>
        <begin position="142"/>
        <end position="155"/>
    </location>
</feature>
<feature type="region of interest" description="Disordered" evidence="1">
    <location>
        <begin position="1"/>
        <end position="79"/>
    </location>
</feature>
<dbReference type="PANTHER" id="PTHR39474:SF1">
    <property type="entry name" value="FUNGAL SPECIFIC TRANSCRIPTION FACTOR"/>
    <property type="match status" value="1"/>
</dbReference>